<gene>
    <name evidence="2" type="ORF">SGCZBJ_10570</name>
</gene>
<feature type="compositionally biased region" description="Pro residues" evidence="1">
    <location>
        <begin position="9"/>
        <end position="32"/>
    </location>
</feature>
<dbReference type="EMBL" id="PJRS01000019">
    <property type="protein sequence ID" value="PLR25659.1"/>
    <property type="molecule type" value="Genomic_DNA"/>
</dbReference>
<protein>
    <submittedName>
        <fullName evidence="2">Uncharacterized protein</fullName>
    </submittedName>
</protein>
<proteinExistence type="predicted"/>
<dbReference type="AlphaFoldDB" id="A0A2N5DHX1"/>
<comment type="caution">
    <text evidence="2">The sequence shown here is derived from an EMBL/GenBank/DDBJ whole genome shotgun (WGS) entry which is preliminary data.</text>
</comment>
<name>A0A2N5DHX1_9CAUL</name>
<feature type="region of interest" description="Disordered" evidence="1">
    <location>
        <begin position="1"/>
        <end position="64"/>
    </location>
</feature>
<evidence type="ECO:0000313" key="2">
    <source>
        <dbReference type="EMBL" id="PLR25659.1"/>
    </source>
</evidence>
<evidence type="ECO:0000256" key="1">
    <source>
        <dbReference type="SAM" id="MobiDB-lite"/>
    </source>
</evidence>
<reference evidence="2 3" key="1">
    <citation type="submission" date="2017-12" db="EMBL/GenBank/DDBJ databases">
        <title>The genome sequence of Caulobacter sp. 410.</title>
        <authorList>
            <person name="Gao J."/>
            <person name="Mao X."/>
            <person name="Sun J."/>
        </authorList>
    </citation>
    <scope>NUCLEOTIDE SEQUENCE [LARGE SCALE GENOMIC DNA]</scope>
    <source>
        <strain evidence="2 3">410</strain>
    </source>
</reference>
<evidence type="ECO:0000313" key="3">
    <source>
        <dbReference type="Proteomes" id="UP000234479"/>
    </source>
</evidence>
<organism evidence="2 3">
    <name type="scientific">Caulobacter zeae</name>
    <dbReference type="NCBI Taxonomy" id="2055137"/>
    <lineage>
        <taxon>Bacteria</taxon>
        <taxon>Pseudomonadati</taxon>
        <taxon>Pseudomonadota</taxon>
        <taxon>Alphaproteobacteria</taxon>
        <taxon>Caulobacterales</taxon>
        <taxon>Caulobacteraceae</taxon>
        <taxon>Caulobacter</taxon>
    </lineage>
</organism>
<sequence length="64" mass="7018">MNMHMTDPIVPPNPDPTPGRPPLEIPPDGPPPEIDDPVVPFEDPPEPPPLDPGDPRPYDTPLRQ</sequence>
<keyword evidence="3" id="KW-1185">Reference proteome</keyword>
<accession>A0A2N5DHX1</accession>
<dbReference type="Proteomes" id="UP000234479">
    <property type="component" value="Unassembled WGS sequence"/>
</dbReference>